<dbReference type="Pfam" id="PF06808">
    <property type="entry name" value="DctM"/>
    <property type="match status" value="1"/>
</dbReference>
<feature type="transmembrane region" description="Helical" evidence="1">
    <location>
        <begin position="122"/>
        <end position="142"/>
    </location>
</feature>
<feature type="transmembrane region" description="Helical" evidence="1">
    <location>
        <begin position="68"/>
        <end position="101"/>
    </location>
</feature>
<gene>
    <name evidence="3" type="ORF">SDC9_136151</name>
</gene>
<dbReference type="AlphaFoldDB" id="A0A645DJP1"/>
<comment type="caution">
    <text evidence="3">The sequence shown here is derived from an EMBL/GenBank/DDBJ whole genome shotgun (WGS) entry which is preliminary data.</text>
</comment>
<keyword evidence="1" id="KW-0812">Transmembrane</keyword>
<feature type="transmembrane region" description="Helical" evidence="1">
    <location>
        <begin position="242"/>
        <end position="259"/>
    </location>
</feature>
<name>A0A645DJP1_9ZZZZ</name>
<feature type="transmembrane region" description="Helical" evidence="1">
    <location>
        <begin position="195"/>
        <end position="215"/>
    </location>
</feature>
<feature type="domain" description="TRAP C4-dicarboxylate transport system permease DctM subunit" evidence="2">
    <location>
        <begin position="1"/>
        <end position="269"/>
    </location>
</feature>
<keyword evidence="1" id="KW-1133">Transmembrane helix</keyword>
<evidence type="ECO:0000259" key="2">
    <source>
        <dbReference type="Pfam" id="PF06808"/>
    </source>
</evidence>
<feature type="transmembrane region" description="Helical" evidence="1">
    <location>
        <begin position="307"/>
        <end position="336"/>
    </location>
</feature>
<protein>
    <recommendedName>
        <fullName evidence="2">TRAP C4-dicarboxylate transport system permease DctM subunit domain-containing protein</fullName>
    </recommendedName>
</protein>
<proteinExistence type="predicted"/>
<organism evidence="3">
    <name type="scientific">bioreactor metagenome</name>
    <dbReference type="NCBI Taxonomy" id="1076179"/>
    <lineage>
        <taxon>unclassified sequences</taxon>
        <taxon>metagenomes</taxon>
        <taxon>ecological metagenomes</taxon>
    </lineage>
</organism>
<dbReference type="EMBL" id="VSSQ01036539">
    <property type="protein sequence ID" value="MPM89043.1"/>
    <property type="molecule type" value="Genomic_DNA"/>
</dbReference>
<evidence type="ECO:0000313" key="3">
    <source>
        <dbReference type="EMBL" id="MPM89043.1"/>
    </source>
</evidence>
<dbReference type="InterPro" id="IPR010656">
    <property type="entry name" value="DctM"/>
</dbReference>
<dbReference type="PANTHER" id="PTHR43849:SF2">
    <property type="entry name" value="BLL3936 PROTEIN"/>
    <property type="match status" value="1"/>
</dbReference>
<keyword evidence="1" id="KW-0472">Membrane</keyword>
<reference evidence="3" key="1">
    <citation type="submission" date="2019-08" db="EMBL/GenBank/DDBJ databases">
        <authorList>
            <person name="Kucharzyk K."/>
            <person name="Murdoch R.W."/>
            <person name="Higgins S."/>
            <person name="Loffler F."/>
        </authorList>
    </citation>
    <scope>NUCLEOTIDE SEQUENCE</scope>
</reference>
<dbReference type="PANTHER" id="PTHR43849">
    <property type="entry name" value="BLL3936 PROTEIN"/>
    <property type="match status" value="1"/>
</dbReference>
<feature type="transmembrane region" description="Helical" evidence="1">
    <location>
        <begin position="16"/>
        <end position="38"/>
    </location>
</feature>
<feature type="transmembrane region" description="Helical" evidence="1">
    <location>
        <begin position="162"/>
        <end position="188"/>
    </location>
</feature>
<sequence>MGAIAFLMAEFTQIPYITIATVATTPILLYFATVFLFIHFEAKKHRIGRAESEDIEPVGTVLRDGWHYFFALVLIVVVMAMGYAPGTAALAGIGALLVTHGCKTRRIDLTNFYECMVLGGKYLLSIGSLTGCIGIILSIVGLTGVGLKFSWFFSALSQGSPFIAIILVCLISTVLGMGLASSAAYIITAISVGPALLDMGFPLMVAHFIMIWFSINSEITPPVGLAAIVAAGIAKADPWKTMFTSFKFSKGLYILPFLFYYRPEMLLQGSLLDFAITTVVVMFALTSLAAAIEGYLSTSLFFYERVLLILCAGPLFIPGRIWDALGVSIFALVFFLQKRRARAAESAR</sequence>
<accession>A0A645DJP1</accession>
<feature type="transmembrane region" description="Helical" evidence="1">
    <location>
        <begin position="271"/>
        <end position="292"/>
    </location>
</feature>
<evidence type="ECO:0000256" key="1">
    <source>
        <dbReference type="SAM" id="Phobius"/>
    </source>
</evidence>